<dbReference type="PROSITE" id="PS50994">
    <property type="entry name" value="INTEGRASE"/>
    <property type="match status" value="1"/>
</dbReference>
<accession>A0A5N6LRI7</accession>
<dbReference type="PANTHER" id="PTHR42648">
    <property type="entry name" value="TRANSPOSASE, PUTATIVE-RELATED"/>
    <property type="match status" value="1"/>
</dbReference>
<evidence type="ECO:0000256" key="3">
    <source>
        <dbReference type="ARBA" id="ARBA00022759"/>
    </source>
</evidence>
<keyword evidence="13" id="KW-1185">Reference proteome</keyword>
<dbReference type="GO" id="GO:0016787">
    <property type="term" value="F:hydrolase activity"/>
    <property type="evidence" value="ECO:0007669"/>
    <property type="project" value="UniProtKB-KW"/>
</dbReference>
<keyword evidence="4" id="KW-0378">Hydrolase</keyword>
<dbReference type="GO" id="GO:0004519">
    <property type="term" value="F:endonuclease activity"/>
    <property type="evidence" value="ECO:0007669"/>
    <property type="project" value="UniProtKB-KW"/>
</dbReference>
<dbReference type="GO" id="GO:0003964">
    <property type="term" value="F:RNA-directed DNA polymerase activity"/>
    <property type="evidence" value="ECO:0007669"/>
    <property type="project" value="UniProtKB-KW"/>
</dbReference>
<evidence type="ECO:0000256" key="2">
    <source>
        <dbReference type="ARBA" id="ARBA00022723"/>
    </source>
</evidence>
<feature type="compositionally biased region" description="Polar residues" evidence="10">
    <location>
        <begin position="212"/>
        <end position="223"/>
    </location>
</feature>
<keyword evidence="1" id="KW-0540">Nuclease</keyword>
<evidence type="ECO:0000259" key="11">
    <source>
        <dbReference type="PROSITE" id="PS50994"/>
    </source>
</evidence>
<evidence type="ECO:0000256" key="8">
    <source>
        <dbReference type="ARBA" id="ARBA00022932"/>
    </source>
</evidence>
<dbReference type="PANTHER" id="PTHR42648:SF11">
    <property type="entry name" value="TRANSPOSON TY4-P GAG-POL POLYPROTEIN"/>
    <property type="match status" value="1"/>
</dbReference>
<evidence type="ECO:0000256" key="4">
    <source>
        <dbReference type="ARBA" id="ARBA00022801"/>
    </source>
</evidence>
<keyword evidence="8" id="KW-0548">Nucleotidyltransferase</keyword>
<keyword evidence="7" id="KW-0695">RNA-directed DNA polymerase</keyword>
<evidence type="ECO:0000256" key="6">
    <source>
        <dbReference type="ARBA" id="ARBA00022908"/>
    </source>
</evidence>
<dbReference type="GO" id="GO:0006310">
    <property type="term" value="P:DNA recombination"/>
    <property type="evidence" value="ECO:0007669"/>
    <property type="project" value="UniProtKB-KW"/>
</dbReference>
<dbReference type="InterPro" id="IPR036397">
    <property type="entry name" value="RNaseH_sf"/>
</dbReference>
<organism evidence="12 13">
    <name type="scientific">Mikania micrantha</name>
    <name type="common">bitter vine</name>
    <dbReference type="NCBI Taxonomy" id="192012"/>
    <lineage>
        <taxon>Eukaryota</taxon>
        <taxon>Viridiplantae</taxon>
        <taxon>Streptophyta</taxon>
        <taxon>Embryophyta</taxon>
        <taxon>Tracheophyta</taxon>
        <taxon>Spermatophyta</taxon>
        <taxon>Magnoliopsida</taxon>
        <taxon>eudicotyledons</taxon>
        <taxon>Gunneridae</taxon>
        <taxon>Pentapetalae</taxon>
        <taxon>asterids</taxon>
        <taxon>campanulids</taxon>
        <taxon>Asterales</taxon>
        <taxon>Asteraceae</taxon>
        <taxon>Asteroideae</taxon>
        <taxon>Heliantheae alliance</taxon>
        <taxon>Eupatorieae</taxon>
        <taxon>Mikania</taxon>
    </lineage>
</organism>
<feature type="region of interest" description="Disordered" evidence="10">
    <location>
        <begin position="203"/>
        <end position="229"/>
    </location>
</feature>
<protein>
    <recommendedName>
        <fullName evidence="11">Integrase catalytic domain-containing protein</fullName>
    </recommendedName>
</protein>
<dbReference type="GO" id="GO:0046872">
    <property type="term" value="F:metal ion binding"/>
    <property type="evidence" value="ECO:0007669"/>
    <property type="project" value="UniProtKB-KW"/>
</dbReference>
<sequence length="264" mass="30009">MQVPSLGGSLYYFLLIDDYTRMNWVYFLKFKSEAFDQFKYFKTMVEKECEKPIKVLRTDRGGEFCSQAFLQFCKNHGIRRELTIPFTPEHNGVAERKNRTIMGLTRSMIKQKQLPNHFWAEGVATAVYLLNRSPTKARPNKTPIEEWGGVKPLFITSGLYCPTTKKFTIQKHVIFNEDGVWTWNNEGTKETLLDRTNFSDPFPATHLDTDSDPTQASTSTSPPVLSHPQIPTCGKCPRGCDVSRITAQGPMPDPLRAFLASIAC</sequence>
<reference evidence="12 13" key="1">
    <citation type="submission" date="2019-05" db="EMBL/GenBank/DDBJ databases">
        <title>Mikania micrantha, genome provides insights into the molecular mechanism of rapid growth.</title>
        <authorList>
            <person name="Liu B."/>
        </authorList>
    </citation>
    <scope>NUCLEOTIDE SEQUENCE [LARGE SCALE GENOMIC DNA]</scope>
    <source>
        <strain evidence="12">NLD-2019</strain>
        <tissue evidence="12">Leaf</tissue>
    </source>
</reference>
<evidence type="ECO:0000256" key="5">
    <source>
        <dbReference type="ARBA" id="ARBA00022842"/>
    </source>
</evidence>
<dbReference type="GO" id="GO:0003887">
    <property type="term" value="F:DNA-directed DNA polymerase activity"/>
    <property type="evidence" value="ECO:0007669"/>
    <property type="project" value="UniProtKB-KW"/>
</dbReference>
<name>A0A5N6LRI7_9ASTR</name>
<keyword evidence="8" id="KW-0239">DNA-directed DNA polymerase</keyword>
<feature type="domain" description="Integrase catalytic" evidence="11">
    <location>
        <begin position="1"/>
        <end position="151"/>
    </location>
</feature>
<keyword evidence="2" id="KW-0479">Metal-binding</keyword>
<dbReference type="InterPro" id="IPR001584">
    <property type="entry name" value="Integrase_cat-core"/>
</dbReference>
<evidence type="ECO:0000256" key="1">
    <source>
        <dbReference type="ARBA" id="ARBA00022722"/>
    </source>
</evidence>
<dbReference type="InterPro" id="IPR012337">
    <property type="entry name" value="RNaseH-like_sf"/>
</dbReference>
<evidence type="ECO:0000313" key="12">
    <source>
        <dbReference type="EMBL" id="KAD2804188.1"/>
    </source>
</evidence>
<dbReference type="GO" id="GO:0015074">
    <property type="term" value="P:DNA integration"/>
    <property type="evidence" value="ECO:0007669"/>
    <property type="project" value="UniProtKB-KW"/>
</dbReference>
<proteinExistence type="predicted"/>
<gene>
    <name evidence="12" type="ORF">E3N88_37565</name>
</gene>
<evidence type="ECO:0000256" key="9">
    <source>
        <dbReference type="ARBA" id="ARBA00023172"/>
    </source>
</evidence>
<dbReference type="GO" id="GO:0003676">
    <property type="term" value="F:nucleic acid binding"/>
    <property type="evidence" value="ECO:0007669"/>
    <property type="project" value="InterPro"/>
</dbReference>
<keyword evidence="5" id="KW-0460">Magnesium</keyword>
<keyword evidence="8" id="KW-0808">Transferase</keyword>
<keyword evidence="9" id="KW-0233">DNA recombination</keyword>
<dbReference type="InterPro" id="IPR039537">
    <property type="entry name" value="Retrotran_Ty1/copia-like"/>
</dbReference>
<dbReference type="Pfam" id="PF00665">
    <property type="entry name" value="rve"/>
    <property type="match status" value="1"/>
</dbReference>
<dbReference type="Proteomes" id="UP000326396">
    <property type="component" value="Linkage Group LG8"/>
</dbReference>
<evidence type="ECO:0000256" key="7">
    <source>
        <dbReference type="ARBA" id="ARBA00022918"/>
    </source>
</evidence>
<evidence type="ECO:0000256" key="10">
    <source>
        <dbReference type="SAM" id="MobiDB-lite"/>
    </source>
</evidence>
<dbReference type="AlphaFoldDB" id="A0A5N6LRI7"/>
<dbReference type="EMBL" id="SZYD01000018">
    <property type="protein sequence ID" value="KAD2804188.1"/>
    <property type="molecule type" value="Genomic_DNA"/>
</dbReference>
<evidence type="ECO:0000313" key="13">
    <source>
        <dbReference type="Proteomes" id="UP000326396"/>
    </source>
</evidence>
<comment type="caution">
    <text evidence="12">The sequence shown here is derived from an EMBL/GenBank/DDBJ whole genome shotgun (WGS) entry which is preliminary data.</text>
</comment>
<keyword evidence="3" id="KW-0255">Endonuclease</keyword>
<dbReference type="SUPFAM" id="SSF53098">
    <property type="entry name" value="Ribonuclease H-like"/>
    <property type="match status" value="1"/>
</dbReference>
<dbReference type="Gene3D" id="3.30.420.10">
    <property type="entry name" value="Ribonuclease H-like superfamily/Ribonuclease H"/>
    <property type="match status" value="1"/>
</dbReference>
<keyword evidence="6" id="KW-0229">DNA integration</keyword>
<dbReference type="OrthoDB" id="1933590at2759"/>